<evidence type="ECO:0000259" key="2">
    <source>
        <dbReference type="Pfam" id="PF18942"/>
    </source>
</evidence>
<feature type="signal peptide" evidence="1">
    <location>
        <begin position="1"/>
        <end position="25"/>
    </location>
</feature>
<organism evidence="3 4">
    <name type="scientific">Segatella buccae</name>
    <dbReference type="NCBI Taxonomy" id="28126"/>
    <lineage>
        <taxon>Bacteria</taxon>
        <taxon>Pseudomonadati</taxon>
        <taxon>Bacteroidota</taxon>
        <taxon>Bacteroidia</taxon>
        <taxon>Bacteroidales</taxon>
        <taxon>Prevotellaceae</taxon>
        <taxon>Segatella</taxon>
    </lineage>
</organism>
<protein>
    <recommendedName>
        <fullName evidence="2">DUF5689 domain-containing protein</fullName>
    </recommendedName>
</protein>
<name>A0AAQ1ZI11_9BACT</name>
<evidence type="ECO:0000256" key="1">
    <source>
        <dbReference type="SAM" id="SignalP"/>
    </source>
</evidence>
<dbReference type="AlphaFoldDB" id="A0AAQ1ZI11"/>
<accession>A0AAQ1ZI11</accession>
<dbReference type="Proteomes" id="UP000255283">
    <property type="component" value="Unassembled WGS sequence"/>
</dbReference>
<feature type="domain" description="DUF5689" evidence="2">
    <location>
        <begin position="38"/>
        <end position="274"/>
    </location>
</feature>
<evidence type="ECO:0000313" key="4">
    <source>
        <dbReference type="Proteomes" id="UP000255283"/>
    </source>
</evidence>
<reference evidence="3 4" key="1">
    <citation type="submission" date="2018-06" db="EMBL/GenBank/DDBJ databases">
        <authorList>
            <consortium name="Pathogen Informatics"/>
            <person name="Doyle S."/>
        </authorList>
    </citation>
    <scope>NUCLEOTIDE SEQUENCE [LARGE SCALE GENOMIC DNA]</scope>
    <source>
        <strain evidence="3 4">NCTC13063</strain>
    </source>
</reference>
<dbReference type="RefSeq" id="WP_115153394.1">
    <property type="nucleotide sequence ID" value="NZ_DBFWLE010000010.1"/>
</dbReference>
<sequence>MKKIKYIIMAMTGVFFASCMGSDYAEPASKQPEIKQTNVISIDSLKTIKEYSTAINGNSYKEITEDIQILATVTGNDAQGNFYNQISLQDKTGGILVRIGKGGLYGDLPVGQQILLNLKGLYIGGYGKQAQLGTLFEGSVGKIDRFTWSTLYGKVGNIDLNYKETLGEEFDVTKMSDADYIAKHAGRLMTIKNVSFQDANGKNVYAPKDGSATVQGGSVNRALNEYNSRNIVVRTSTFADFANAKLPSGKQNITGIFTRYNNTWQITLLSADDVQTANKYQGIDGTGEGTIESPYDIARALSLIAKGAHNPTEEVYITGVISEIKSISLQYKNADYYLSDDGKTDKQLMVFRGKYLNGADFTAEDQIKVGQKVTIVGKLKLYNTTPEVEQGNKIISIK</sequence>
<proteinExistence type="predicted"/>
<keyword evidence="1" id="KW-0732">Signal</keyword>
<dbReference type="EMBL" id="UGTJ01000001">
    <property type="protein sequence ID" value="SUB79664.1"/>
    <property type="molecule type" value="Genomic_DNA"/>
</dbReference>
<dbReference type="CDD" id="cd03524">
    <property type="entry name" value="RPA2_OBF_family"/>
    <property type="match status" value="1"/>
</dbReference>
<feature type="chain" id="PRO_5042901479" description="DUF5689 domain-containing protein" evidence="1">
    <location>
        <begin position="26"/>
        <end position="398"/>
    </location>
</feature>
<gene>
    <name evidence="3" type="ORF">NCTC13063_00933</name>
</gene>
<dbReference type="PROSITE" id="PS51257">
    <property type="entry name" value="PROKAR_LIPOPROTEIN"/>
    <property type="match status" value="1"/>
</dbReference>
<evidence type="ECO:0000313" key="3">
    <source>
        <dbReference type="EMBL" id="SUB79664.1"/>
    </source>
</evidence>
<dbReference type="Pfam" id="PF18942">
    <property type="entry name" value="DUF5689"/>
    <property type="match status" value="1"/>
</dbReference>
<comment type="caution">
    <text evidence="3">The sequence shown here is derived from an EMBL/GenBank/DDBJ whole genome shotgun (WGS) entry which is preliminary data.</text>
</comment>
<dbReference type="InterPro" id="IPR043744">
    <property type="entry name" value="DUF5689"/>
</dbReference>